<evidence type="ECO:0000313" key="2">
    <source>
        <dbReference type="EMBL" id="NYF40847.1"/>
    </source>
</evidence>
<dbReference type="Proteomes" id="UP000576393">
    <property type="component" value="Unassembled WGS sequence"/>
</dbReference>
<gene>
    <name evidence="2" type="ORF">HDA43_003006</name>
</gene>
<accession>A0A852UT84</accession>
<evidence type="ECO:0000313" key="3">
    <source>
        <dbReference type="Proteomes" id="UP000576393"/>
    </source>
</evidence>
<keyword evidence="1" id="KW-0732">Signal</keyword>
<comment type="caution">
    <text evidence="2">The sequence shown here is derived from an EMBL/GenBank/DDBJ whole genome shotgun (WGS) entry which is preliminary data.</text>
</comment>
<dbReference type="EMBL" id="JACCCO010000001">
    <property type="protein sequence ID" value="NYF40847.1"/>
    <property type="molecule type" value="Genomic_DNA"/>
</dbReference>
<sequence length="294" mass="32136">MRRWVVLAAAVLAGAAPVTASPAVAQADAPDPAGAIKRQLRSEHGVRISEVDRFYFGAKSTTSGSGTRITGRLQFAPSGPVAADLIWRDLPAPKAKELPPGKQISHRMIRVGRNTYDDAADHPGGPVPEGKKWIRFPDAHLGRTNRDMARDVSLQPIDLYDTSLMKTLLKCSKSERVSGGFLYRGTLSRKELGRLSKGAFIDWASGRPVGAKSKGKVSWRLWTDRTGLPKRLVTADTVGEGKDPLVKRSDTRYTGWGFRLVITAPPADEVIDEADLLEYVRERNEPIPEDSGNT</sequence>
<evidence type="ECO:0000256" key="1">
    <source>
        <dbReference type="SAM" id="SignalP"/>
    </source>
</evidence>
<name>A0A852UT84_9ACTN</name>
<dbReference type="AlphaFoldDB" id="A0A852UT84"/>
<protein>
    <submittedName>
        <fullName evidence="2">Uncharacterized protein</fullName>
    </submittedName>
</protein>
<feature type="chain" id="PRO_5038401336" evidence="1">
    <location>
        <begin position="21"/>
        <end position="294"/>
    </location>
</feature>
<feature type="signal peptide" evidence="1">
    <location>
        <begin position="1"/>
        <end position="20"/>
    </location>
</feature>
<keyword evidence="3" id="KW-1185">Reference proteome</keyword>
<dbReference type="RefSeq" id="WP_179821078.1">
    <property type="nucleotide sequence ID" value="NZ_JACCCO010000001.1"/>
</dbReference>
<proteinExistence type="predicted"/>
<organism evidence="2 3">
    <name type="scientific">Streptosporangium sandarakinum</name>
    <dbReference type="NCBI Taxonomy" id="1260955"/>
    <lineage>
        <taxon>Bacteria</taxon>
        <taxon>Bacillati</taxon>
        <taxon>Actinomycetota</taxon>
        <taxon>Actinomycetes</taxon>
        <taxon>Streptosporangiales</taxon>
        <taxon>Streptosporangiaceae</taxon>
        <taxon>Streptosporangium</taxon>
    </lineage>
</organism>
<reference evidence="2 3" key="1">
    <citation type="submission" date="2020-07" db="EMBL/GenBank/DDBJ databases">
        <title>Sequencing the genomes of 1000 actinobacteria strains.</title>
        <authorList>
            <person name="Klenk H.-P."/>
        </authorList>
    </citation>
    <scope>NUCLEOTIDE SEQUENCE [LARGE SCALE GENOMIC DNA]</scope>
    <source>
        <strain evidence="2 3">DSM 45763</strain>
    </source>
</reference>